<feature type="transmembrane region" description="Helical" evidence="5">
    <location>
        <begin position="345"/>
        <end position="367"/>
    </location>
</feature>
<feature type="coiled-coil region" evidence="3">
    <location>
        <begin position="1216"/>
        <end position="1246"/>
    </location>
</feature>
<evidence type="ECO:0000259" key="8">
    <source>
        <dbReference type="Pfam" id="PF17167"/>
    </source>
</evidence>
<dbReference type="InterPro" id="IPR037824">
    <property type="entry name" value="GH94N_2_NdvB"/>
</dbReference>
<dbReference type="SMART" id="SM01068">
    <property type="entry name" value="CBM_X"/>
    <property type="match status" value="2"/>
</dbReference>
<keyword evidence="10" id="KW-1185">Reference proteome</keyword>
<evidence type="ECO:0000259" key="6">
    <source>
        <dbReference type="Pfam" id="PF06165"/>
    </source>
</evidence>
<name>A0A3E1K9M0_9GAMM</name>
<dbReference type="InterPro" id="IPR033432">
    <property type="entry name" value="GH94_catalytic"/>
</dbReference>
<proteinExistence type="predicted"/>
<feature type="region of interest" description="Disordered" evidence="4">
    <location>
        <begin position="1"/>
        <end position="36"/>
    </location>
</feature>
<evidence type="ECO:0000259" key="7">
    <source>
        <dbReference type="Pfam" id="PF10091"/>
    </source>
</evidence>
<keyword evidence="1" id="KW-0328">Glycosyltransferase</keyword>
<comment type="caution">
    <text evidence="9">The sequence shown here is derived from an EMBL/GenBank/DDBJ whole genome shotgun (WGS) entry which is preliminary data.</text>
</comment>
<feature type="domain" description="Glycosyl hydrolase 94 catalytic" evidence="8">
    <location>
        <begin position="2319"/>
        <end position="2742"/>
    </location>
</feature>
<reference evidence="9 10" key="1">
    <citation type="submission" date="2018-08" db="EMBL/GenBank/DDBJ databases">
        <title>Wenzhouxiangella salilacus sp. nov., a novel bacterium isolated from a saline lake in Xinjiang Province, China.</title>
        <authorList>
            <person name="Han S."/>
        </authorList>
    </citation>
    <scope>NUCLEOTIDE SEQUENCE [LARGE SCALE GENOMIC DNA]</scope>
    <source>
        <strain evidence="9 10">XDB06</strain>
    </source>
</reference>
<evidence type="ECO:0000313" key="9">
    <source>
        <dbReference type="EMBL" id="RFF30935.1"/>
    </source>
</evidence>
<dbReference type="SUPFAM" id="SSF74650">
    <property type="entry name" value="Galactose mutarotase-like"/>
    <property type="match status" value="2"/>
</dbReference>
<feature type="transmembrane region" description="Helical" evidence="5">
    <location>
        <begin position="312"/>
        <end position="333"/>
    </location>
</feature>
<dbReference type="InterPro" id="IPR019282">
    <property type="entry name" value="Glycoamylase-like_cons_dom"/>
</dbReference>
<dbReference type="Gene3D" id="1.50.10.10">
    <property type="match status" value="1"/>
</dbReference>
<dbReference type="PANTHER" id="PTHR37469">
    <property type="entry name" value="CELLOBIONIC ACID PHOSPHORYLASE-RELATED"/>
    <property type="match status" value="1"/>
</dbReference>
<dbReference type="Pfam" id="PF06165">
    <property type="entry name" value="GH94_b-supersand"/>
    <property type="match status" value="2"/>
</dbReference>
<dbReference type="Pfam" id="PF17167">
    <property type="entry name" value="Glyco_hydro_94"/>
    <property type="match status" value="1"/>
</dbReference>
<evidence type="ECO:0000256" key="2">
    <source>
        <dbReference type="ARBA" id="ARBA00022679"/>
    </source>
</evidence>
<organism evidence="9 10">
    <name type="scientific">Wenzhouxiangella sediminis</name>
    <dbReference type="NCBI Taxonomy" id="1792836"/>
    <lineage>
        <taxon>Bacteria</taxon>
        <taxon>Pseudomonadati</taxon>
        <taxon>Pseudomonadota</taxon>
        <taxon>Gammaproteobacteria</taxon>
        <taxon>Chromatiales</taxon>
        <taxon>Wenzhouxiangellaceae</taxon>
        <taxon>Wenzhouxiangella</taxon>
    </lineage>
</organism>
<keyword evidence="5" id="KW-0472">Membrane</keyword>
<dbReference type="Gene3D" id="2.60.420.10">
    <property type="entry name" value="Maltose phosphorylase, domain 3"/>
    <property type="match status" value="1"/>
</dbReference>
<sequence>MSSPPPTGNPEPDDQSLKHALHGLARSPLGRRSDGRRFRRELDRQRKRLIRLYADLDSLLSGRRYASRGEEWLLDNRHVIEDALAGVRRDLPKAYVQSLPAVDTEGETARPSVQALAAILVEQGGQPVDPAWMERAIEAFQSERSLRIGELWALPAFVILAETMQLIDTGEALIEQVRAGHEEESRLVERIASGVISLRTLAAHDWRESFERLSVVERLLRDDPAAAYADMDFESRDRYRRVIEELARGSRHDEAGIVGRCLSLARASAADSRHAHVGYWLVGGGRSQTEREIGYRPRPGRRLLELSRRRPGGVYFLLVFALAGITLALPAAYLGHHQAGASLSAALLVLLLVPALGLAVTLANGLLTRLVPPRTLARLDFEAGIPPACRSAVAVPVIFAGPEDVDHAFERLEINFLANDDPQLVWVVLGDLRDADEPVLETDRAILRRGRQHIEGLKRQYPEADFLFLCRSREFNEREACWMGRERKRGKLMAFNRLLAGHQDSGFTDNFGEQARLDGVRYVITLDADTRLPPGAARQMVGTLAHPLSRAVYADDGRSLKAGYGIIQPRVEIDPDTTRNNAFTRAFSGDTTVDLYTHASSDVYQDLFGEGIFAGKGIYDWRAIEATLAGRIPDNSLLSHDLLEGIFARVGLATDIVLMEQFPPSVIAWTRRQHRWVRGDWQLLPWLGRRVRGNDGKRHRNRLSLVHRWMIVDNLRRSLQPPVTLLLILLAFSGILPGSDLLWSLLFLLLPAAGLMSELLGSTSHLLAAPRAAFLRLRPALHGLRLQAQHWLLSLVLLPYQSLMIGDAVARTLARLFVTHRHLLEWTTAAHVHRSLGQARQSLWRELWPCPLLGAAVLAGVGLSQPALLLVAAPVALAWLAAPAIVKRVERPRRREIERPDPEAVRLLRRVARRTWLFFDHFVGPDTHWLPPDNYQDDPKVVLAARTSPTNMGMALNSAVVAHDFGWIDPHTLTAWLRNSMEGMAQLERYRGHWFNWYEIHDLERLSPAYVSTVDSGNLAVALVTVARALEEIGNRPLALTRLARGLADTLDLIECTARPLAAQAPPDHALAKWLDRVHAQYRKALAGDAAECRQLLDSWHEHQLDELAESIIELAEDESLDVSADVIVELRTWLTQLIGQVRQARRAIESLQPWLPDLPTLRGLAEESDCRALTRLADLLETGWCPNAHGRHSRRAMRLMNEAREAGAGLPAALAERIERRLEQAREANRQLAEDCADLARLAERWVDEMDFGFLYDGERHQFRIGFDADNAVLDSGCYDLLASEARLTSLLAISRGQVPMRHWLHLGRPFRRYGGRRLLMSWGATLFEYLMPRLYCPTPVTGLLETASINAIDLHRDFAEAHGAMPWGVSESAYYQLNEERHYAYRSFGVPGLGFRRDLGERLVVAPYASMMALPYRPSAVVDNLKKLSAMHAIGLFGCYEAVDFGRRTSDKPRRARVVRAWMSHHQGMILTAIDNYLNEDIMVRRFMADRHVAGVSMLLHERLPRTSPELAIRMRLEPERTLAVAASPMDWTVDPWAAPSARYCLLSNGSFCTILDACGGGGSWWQGIAVDRWQPDVTTRRHGARVYVAEPDEDRLFTIAADPALRDEADEAQVVQAPHRVEFRRRKHALLCRLDVAIAGQHDVEARRLVINNESGVPRRLVIASFAELAMAPARDFERHPAFARLFVESECLPAEHTLIFRRRPRSDEEMSLYVGHALVPPPGAAARFGWETDRAKFIGRGGNLRRPLGLSKGLDRLSGTTGAVINPSSTTAVEVTIEPYGRLEIGLLTAAARSHDELLGAMSRYRSPSRISWLFEQARMQSALELHHLQMPPGEVPFAMQLMSAMLEPQPEWRHSGERTDEPLQSLLWSRGISGDWPIITGLLSNRGNLEQIERLVRAHTFISGRQLRSDLLLIDEMAGGYEQTGRDRLQELVESVRSRTQRVLLGQVTVIPGRELSADQRRALLAAASVVLDLDRPDLHGQLQVAKPARLPPLVPSRDERDADGIIAPLARPDDLVCDNGIGGFSADGREYIMHFEPGQHTPAPWSNVLSNPDFGTLVTESGSSFTWAGNSSEYRLTAWPDDPVTDPSGEVIYLRDEETGRVWTPTPGPRPGPGASRVHHGLGYSRFVRHDSGLEQVLDIHVDTADPVKICRLSLVNRCDWTRRVTATCYLEWVLGNRRGDTALHLDCDLDLERHALLASNRYDRFAGKGHAFVASDLPVHGFTTDRSEFLGQGGSLDQPAALWRIGLSGSLAAGSDPCAALQVHLDLPPGEERIVHFVIGHGATRESALALAERYIAPAQNEHSRKRSRQRWRRLLSGVEVETPDTTFNLLYNHWLPYQAITSRLWGRTGYYQSSGGFGFRDQLQDVMAMTWLAPEAARTQILRAASRQFPEGDVLHWWHESPLRGVRTRCSDDLLWLPFVTAQYVEATGDRDILDEPVAWLDGAPLAAGEVERYAEFGQSERRASLFDHCCRAIDRASIVGPHGLPVIGSGDWNDGLNRVSTTGRGESVWLAWFLVRVLEDFARICDAREQAESAGQFRQLAQLLLGRIEKHAWDGRWYLRAWFDDGTPLGSEDNEECRIDLIAQAWSVLGPVSPPDRAATAMTSALEQLVDDDARLIKLLRPPFNRIQHDPGYIRGYPPGIRENGAQYTHAATWALWAAARLGWSDQVERLLGILDPIKRSASESEARHYRLEPYVLAGDVYSQGDNRGRGGWSWYTGAAAWAWRGAIESVFGLKRQGKRLLIDPCLPPGWDRCRVTIQAGASPYVIEYRQSAGAERKVRIEVDDRKIEGQMIDFLDDGDAHHVIVNVQRA</sequence>
<dbReference type="Pfam" id="PF10091">
    <property type="entry name" value="Glycoamylase"/>
    <property type="match status" value="1"/>
</dbReference>
<dbReference type="EMBL" id="QUZK01000026">
    <property type="protein sequence ID" value="RFF30935.1"/>
    <property type="molecule type" value="Genomic_DNA"/>
</dbReference>
<dbReference type="SUPFAM" id="SSF48208">
    <property type="entry name" value="Six-hairpin glycosidases"/>
    <property type="match status" value="1"/>
</dbReference>
<dbReference type="InterPro" id="IPR008928">
    <property type="entry name" value="6-hairpin_glycosidase_sf"/>
</dbReference>
<dbReference type="GO" id="GO:0030246">
    <property type="term" value="F:carbohydrate binding"/>
    <property type="evidence" value="ECO:0007669"/>
    <property type="project" value="InterPro"/>
</dbReference>
<protein>
    <submittedName>
        <fullName evidence="9">Cellobiose phosphorylase</fullName>
    </submittedName>
</protein>
<dbReference type="InterPro" id="IPR052047">
    <property type="entry name" value="GH94_Enzymes"/>
</dbReference>
<dbReference type="GO" id="GO:0016757">
    <property type="term" value="F:glycosyltransferase activity"/>
    <property type="evidence" value="ECO:0007669"/>
    <property type="project" value="UniProtKB-KW"/>
</dbReference>
<evidence type="ECO:0000256" key="1">
    <source>
        <dbReference type="ARBA" id="ARBA00022676"/>
    </source>
</evidence>
<dbReference type="OrthoDB" id="9769991at2"/>
<dbReference type="RefSeq" id="WP_116650260.1">
    <property type="nucleotide sequence ID" value="NZ_QUZK01000026.1"/>
</dbReference>
<dbReference type="InterPro" id="IPR011013">
    <property type="entry name" value="Gal_mutarotase_sf_dom"/>
</dbReference>
<feature type="domain" description="Glycosyl hydrolase 94 supersandwich" evidence="6">
    <location>
        <begin position="1544"/>
        <end position="1812"/>
    </location>
</feature>
<dbReference type="PANTHER" id="PTHR37469:SF2">
    <property type="entry name" value="CELLOBIONIC ACID PHOSPHORYLASE"/>
    <property type="match status" value="1"/>
</dbReference>
<dbReference type="Proteomes" id="UP000260351">
    <property type="component" value="Unassembled WGS sequence"/>
</dbReference>
<dbReference type="Gene3D" id="1.50.10.140">
    <property type="match status" value="2"/>
</dbReference>
<feature type="domain" description="Glycoamylase-like" evidence="7">
    <location>
        <begin position="1283"/>
        <end position="1491"/>
    </location>
</feature>
<dbReference type="InterPro" id="IPR037018">
    <property type="entry name" value="GH65_N"/>
</dbReference>
<evidence type="ECO:0000256" key="5">
    <source>
        <dbReference type="SAM" id="Phobius"/>
    </source>
</evidence>
<evidence type="ECO:0000256" key="4">
    <source>
        <dbReference type="SAM" id="MobiDB-lite"/>
    </source>
</evidence>
<dbReference type="InterPro" id="IPR012341">
    <property type="entry name" value="6hp_glycosidase-like_sf"/>
</dbReference>
<keyword evidence="5" id="KW-0812">Transmembrane</keyword>
<dbReference type="Gene3D" id="2.70.98.40">
    <property type="entry name" value="Glycoside hydrolase, family 65, N-terminal domain"/>
    <property type="match status" value="2"/>
</dbReference>
<evidence type="ECO:0000313" key="10">
    <source>
        <dbReference type="Proteomes" id="UP000260351"/>
    </source>
</evidence>
<dbReference type="InterPro" id="IPR010383">
    <property type="entry name" value="Glyco_hydrolase_94_b-supersand"/>
</dbReference>
<keyword evidence="5" id="KW-1133">Transmembrane helix</keyword>
<gene>
    <name evidence="9" type="ORF">DZC52_06185</name>
</gene>
<accession>A0A3E1K9M0</accession>
<feature type="domain" description="Glycosyl hydrolase 94 supersandwich" evidence="6">
    <location>
        <begin position="2035"/>
        <end position="2302"/>
    </location>
</feature>
<evidence type="ECO:0000256" key="3">
    <source>
        <dbReference type="SAM" id="Coils"/>
    </source>
</evidence>
<keyword evidence="3" id="KW-0175">Coiled coil</keyword>
<dbReference type="CDD" id="cd11756">
    <property type="entry name" value="GH94N_ChvB_NdvB_1_like"/>
    <property type="match status" value="1"/>
</dbReference>
<dbReference type="GO" id="GO:0005975">
    <property type="term" value="P:carbohydrate metabolic process"/>
    <property type="evidence" value="ECO:0007669"/>
    <property type="project" value="InterPro"/>
</dbReference>
<keyword evidence="2" id="KW-0808">Transferase</keyword>